<dbReference type="WBParaSite" id="nRc.2.0.1.t02727-RA">
    <property type="protein sequence ID" value="nRc.2.0.1.t02727-RA"/>
    <property type="gene ID" value="nRc.2.0.1.g02727"/>
</dbReference>
<accession>A0A915HMZ8</accession>
<evidence type="ECO:0000313" key="2">
    <source>
        <dbReference type="WBParaSite" id="nRc.2.0.1.t02727-RA"/>
    </source>
</evidence>
<evidence type="ECO:0000313" key="1">
    <source>
        <dbReference type="Proteomes" id="UP000887565"/>
    </source>
</evidence>
<name>A0A915HMZ8_ROMCU</name>
<keyword evidence="1" id="KW-1185">Reference proteome</keyword>
<dbReference type="Proteomes" id="UP000887565">
    <property type="component" value="Unplaced"/>
</dbReference>
<organism evidence="1 2">
    <name type="scientific">Romanomermis culicivorax</name>
    <name type="common">Nematode worm</name>
    <dbReference type="NCBI Taxonomy" id="13658"/>
    <lineage>
        <taxon>Eukaryota</taxon>
        <taxon>Metazoa</taxon>
        <taxon>Ecdysozoa</taxon>
        <taxon>Nematoda</taxon>
        <taxon>Enoplea</taxon>
        <taxon>Dorylaimia</taxon>
        <taxon>Mermithida</taxon>
        <taxon>Mermithoidea</taxon>
        <taxon>Mermithidae</taxon>
        <taxon>Romanomermis</taxon>
    </lineage>
</organism>
<reference evidence="2" key="1">
    <citation type="submission" date="2022-11" db="UniProtKB">
        <authorList>
            <consortium name="WormBaseParasite"/>
        </authorList>
    </citation>
    <scope>IDENTIFICATION</scope>
</reference>
<protein>
    <submittedName>
        <fullName evidence="2">Uncharacterized protein</fullName>
    </submittedName>
</protein>
<sequence>MTKFSGMPHKAYNMQKIFPIFVDGVECPYPTVNVENSRPDHQDDYHHDPLNELQYEMSQKDDRIQQLNKVGYVSITYCSLQDALSSAYFANVPQVAETGHSRRNKVIYDKQLIYSFQSQILLVNKIQQIENLKIHLRDKIRYP</sequence>
<proteinExistence type="predicted"/>
<dbReference type="AlphaFoldDB" id="A0A915HMZ8"/>